<sequence length="175" mass="20344">MPETPHYIHRWTSAYKKYANLWSNSQRSWLLHRGSLTKRLMAQSTSSFEVKVNKEGINKLFQHEKSVLACSSDFGWIREVDLIVDGAVWVRARSVVPLSTLTGPDIKLRHLGSKPLGHLLFSSPRYRRKQFEIGRYQKNREIHWGRRSIFTCNGSHKTLLVTETFMPVVFSRQSS</sequence>
<name>A0ABV7HFI6_9GAMM</name>
<dbReference type="EMBL" id="JBHRSZ010000007">
    <property type="protein sequence ID" value="MFC3152625.1"/>
    <property type="molecule type" value="Genomic_DNA"/>
</dbReference>
<comment type="caution">
    <text evidence="5">The sequence shown here is derived from an EMBL/GenBank/DDBJ whole genome shotgun (WGS) entry which is preliminary data.</text>
</comment>
<keyword evidence="1 4" id="KW-0963">Cytoplasm</keyword>
<dbReference type="PANTHER" id="PTHR38683">
    <property type="entry name" value="CHORISMATE PYRUVATE-LYASE"/>
    <property type="match status" value="1"/>
</dbReference>
<comment type="function">
    <text evidence="4">Removes the pyruvyl group from chorismate, with concomitant aromatization of the ring, to provide 4-hydroxybenzoate (4HB) for the ubiquinone pathway.</text>
</comment>
<dbReference type="RefSeq" id="WP_386722552.1">
    <property type="nucleotide sequence ID" value="NZ_JBHRSZ010000007.1"/>
</dbReference>
<evidence type="ECO:0000256" key="3">
    <source>
        <dbReference type="ARBA" id="ARBA00023239"/>
    </source>
</evidence>
<comment type="similarity">
    <text evidence="4">Belongs to the UbiC family.</text>
</comment>
<evidence type="ECO:0000256" key="1">
    <source>
        <dbReference type="ARBA" id="ARBA00022490"/>
    </source>
</evidence>
<dbReference type="PANTHER" id="PTHR38683:SF1">
    <property type="entry name" value="CHORISMATE PYRUVATE-LYASE"/>
    <property type="match status" value="1"/>
</dbReference>
<evidence type="ECO:0000256" key="2">
    <source>
        <dbReference type="ARBA" id="ARBA00022688"/>
    </source>
</evidence>
<dbReference type="GO" id="GO:0016829">
    <property type="term" value="F:lyase activity"/>
    <property type="evidence" value="ECO:0007669"/>
    <property type="project" value="UniProtKB-KW"/>
</dbReference>
<organism evidence="5 6">
    <name type="scientific">Litoribrevibacter euphylliae</name>
    <dbReference type="NCBI Taxonomy" id="1834034"/>
    <lineage>
        <taxon>Bacteria</taxon>
        <taxon>Pseudomonadati</taxon>
        <taxon>Pseudomonadota</taxon>
        <taxon>Gammaproteobacteria</taxon>
        <taxon>Oceanospirillales</taxon>
        <taxon>Oceanospirillaceae</taxon>
        <taxon>Litoribrevibacter</taxon>
    </lineage>
</organism>
<comment type="caution">
    <text evidence="4">Lacks conserved residue(s) required for the propagation of feature annotation.</text>
</comment>
<keyword evidence="4" id="KW-0670">Pyruvate</keyword>
<comment type="pathway">
    <text evidence="4">Cofactor biosynthesis; ubiquinone biosynthesis.</text>
</comment>
<evidence type="ECO:0000313" key="5">
    <source>
        <dbReference type="EMBL" id="MFC3152625.1"/>
    </source>
</evidence>
<evidence type="ECO:0000256" key="4">
    <source>
        <dbReference type="HAMAP-Rule" id="MF_01632"/>
    </source>
</evidence>
<feature type="binding site" evidence="4">
    <location>
        <position position="78"/>
    </location>
    <ligand>
        <name>substrate</name>
    </ligand>
</feature>
<gene>
    <name evidence="4" type="primary">ubiC</name>
    <name evidence="5" type="ORF">ACFOEK_16435</name>
</gene>
<dbReference type="SUPFAM" id="SSF64288">
    <property type="entry name" value="Chorismate lyase-like"/>
    <property type="match status" value="1"/>
</dbReference>
<proteinExistence type="inferred from homology"/>
<feature type="binding site" evidence="4">
    <location>
        <position position="163"/>
    </location>
    <ligand>
        <name>substrate</name>
    </ligand>
</feature>
<protein>
    <recommendedName>
        <fullName evidence="4">Probable chorismate pyruvate-lyase</fullName>
        <shortName evidence="4">CL</shortName>
        <shortName evidence="4">CPL</shortName>
        <ecNumber evidence="4">4.1.3.40</ecNumber>
    </recommendedName>
</protein>
<dbReference type="InterPro" id="IPR028978">
    <property type="entry name" value="Chorismate_lyase_/UTRA_dom_sf"/>
</dbReference>
<dbReference type="EC" id="4.1.3.40" evidence="4"/>
<comment type="subcellular location">
    <subcellularLocation>
        <location evidence="4">Cytoplasm</location>
    </subcellularLocation>
</comment>
<keyword evidence="3 4" id="KW-0456">Lyase</keyword>
<feature type="binding site" evidence="4">
    <location>
        <position position="116"/>
    </location>
    <ligand>
        <name>substrate</name>
    </ligand>
</feature>
<dbReference type="Pfam" id="PF04345">
    <property type="entry name" value="Chor_lyase"/>
    <property type="match status" value="1"/>
</dbReference>
<comment type="catalytic activity">
    <reaction evidence="4">
        <text>chorismate = 4-hydroxybenzoate + pyruvate</text>
        <dbReference type="Rhea" id="RHEA:16505"/>
        <dbReference type="ChEBI" id="CHEBI:15361"/>
        <dbReference type="ChEBI" id="CHEBI:17879"/>
        <dbReference type="ChEBI" id="CHEBI:29748"/>
        <dbReference type="EC" id="4.1.3.40"/>
    </reaction>
</comment>
<keyword evidence="6" id="KW-1185">Reference proteome</keyword>
<keyword evidence="2 4" id="KW-0831">Ubiquinone biosynthesis</keyword>
<evidence type="ECO:0000313" key="6">
    <source>
        <dbReference type="Proteomes" id="UP001595476"/>
    </source>
</evidence>
<dbReference type="Gene3D" id="3.40.1410.10">
    <property type="entry name" value="Chorismate lyase-like"/>
    <property type="match status" value="1"/>
</dbReference>
<dbReference type="InterPro" id="IPR007440">
    <property type="entry name" value="Chorismate--pyruvate_lyase"/>
</dbReference>
<dbReference type="Proteomes" id="UP001595476">
    <property type="component" value="Unassembled WGS sequence"/>
</dbReference>
<accession>A0ABV7HFI6</accession>
<dbReference type="HAMAP" id="MF_01632">
    <property type="entry name" value="UbiC"/>
    <property type="match status" value="1"/>
</dbReference>
<reference evidence="6" key="1">
    <citation type="journal article" date="2019" name="Int. J. Syst. Evol. Microbiol.">
        <title>The Global Catalogue of Microorganisms (GCM) 10K type strain sequencing project: providing services to taxonomists for standard genome sequencing and annotation.</title>
        <authorList>
            <consortium name="The Broad Institute Genomics Platform"/>
            <consortium name="The Broad Institute Genome Sequencing Center for Infectious Disease"/>
            <person name="Wu L."/>
            <person name="Ma J."/>
        </authorList>
    </citation>
    <scope>NUCLEOTIDE SEQUENCE [LARGE SCALE GENOMIC DNA]</scope>
    <source>
        <strain evidence="6">KCTC 52438</strain>
    </source>
</reference>